<name>A0A8W7PJ64_ANOCL</name>
<evidence type="ECO:0000256" key="1">
    <source>
        <dbReference type="SAM" id="Phobius"/>
    </source>
</evidence>
<keyword evidence="1" id="KW-0812">Transmembrane</keyword>
<reference evidence="2" key="1">
    <citation type="submission" date="2022-08" db="UniProtKB">
        <authorList>
            <consortium name="EnsemblMetazoa"/>
        </authorList>
    </citation>
    <scope>IDENTIFICATION</scope>
</reference>
<proteinExistence type="predicted"/>
<feature type="transmembrane region" description="Helical" evidence="1">
    <location>
        <begin position="6"/>
        <end position="26"/>
    </location>
</feature>
<keyword evidence="1" id="KW-1133">Transmembrane helix</keyword>
<organism evidence="2">
    <name type="scientific">Anopheles coluzzii</name>
    <name type="common">African malaria mosquito</name>
    <dbReference type="NCBI Taxonomy" id="1518534"/>
    <lineage>
        <taxon>Eukaryota</taxon>
        <taxon>Metazoa</taxon>
        <taxon>Ecdysozoa</taxon>
        <taxon>Arthropoda</taxon>
        <taxon>Hexapoda</taxon>
        <taxon>Insecta</taxon>
        <taxon>Pterygota</taxon>
        <taxon>Neoptera</taxon>
        <taxon>Endopterygota</taxon>
        <taxon>Diptera</taxon>
        <taxon>Nematocera</taxon>
        <taxon>Culicoidea</taxon>
        <taxon>Culicidae</taxon>
        <taxon>Anophelinae</taxon>
        <taxon>Anopheles</taxon>
    </lineage>
</organism>
<dbReference type="EnsemblMetazoa" id="ACOM032642-RA">
    <property type="protein sequence ID" value="ACOM032642-PA.1"/>
    <property type="gene ID" value="ACOM032642"/>
</dbReference>
<keyword evidence="1" id="KW-0472">Membrane</keyword>
<dbReference type="Proteomes" id="UP000075882">
    <property type="component" value="Unassembled WGS sequence"/>
</dbReference>
<evidence type="ECO:0000313" key="2">
    <source>
        <dbReference type="EnsemblMetazoa" id="ACOM032642-PA.1"/>
    </source>
</evidence>
<protein>
    <submittedName>
        <fullName evidence="2">Uncharacterized protein</fullName>
    </submittedName>
</protein>
<accession>A0A8W7PJ64</accession>
<dbReference type="AlphaFoldDB" id="A0A8W7PJ64"/>
<sequence>MPYHNRSLLSFFFILIFLLFYTLQLIQRWMLSGIHPDDILHIHHGSRHNRRTHPGSHRILLCILRSHHRS</sequence>